<evidence type="ECO:0000256" key="3">
    <source>
        <dbReference type="ARBA" id="ARBA00022543"/>
    </source>
</evidence>
<gene>
    <name evidence="15" type="ORF">JN10_1832</name>
</gene>
<dbReference type="Pfam" id="PF08446">
    <property type="entry name" value="PAS_2"/>
    <property type="match status" value="1"/>
</dbReference>
<dbReference type="SUPFAM" id="SSF52172">
    <property type="entry name" value="CheY-like"/>
    <property type="match status" value="1"/>
</dbReference>
<sequence length="857" mass="94599">MNKHVPLDKLSVENCDREPIHIPGCIQPFGTLIAGPASLTSIDYAAANLSELLGVSSQDALGRKFSELLPGEVLHDVRNILAYSTSRSQRERVGAYAINDRDLEVFAHLTDGDKAIVEIEDRGIPVDTHERAPVEKARLYLAQASSQPTFEKFLRIAVMGLRELTGFDRVKAYRYAPDGSGEVVAESRSREVPSYLGLRYPAWDVPTQARALQVRNPVRMISDTQQKPIAVEARNTQMPELDMSLAHLRGISPIHVEYLQNMGVRATLTIGLIVEGKLWGMFSCHHMTPRIVSSDSRIAAELFGQMVSLLIAERLANEEAHARSEAANARQQILAETDAAVDLLHAFPAVSDILRGLVDCDGIAVLRDDKLQTDGSVPSPEVIRAIGRRSEGDENLIEGTDSLVESEWHHTIAGPVGDLNETAGCMIVRSTAAYPLQLMFFRDQILKSVTWAGKPEKEIGQGEFGPRITPRASFEAYVEEQKDKAEIWSKFDFACAREIQIMLTQITAKSEREQLSRHKELVSHQRQQDLLIAELNHRVKNILALIRSLSRQAKDSSASLESYALALEQRIAALAAAHDLAVSDSMRGVSLRGILETELGPYIREDEAQAILSGPVVGLRADVAPMIALVIHEIVSNAAKYGALSTPEGIVQARWEQFDQGLSFHWRELGGPPVKEPTRHGFGRSLIEKAIPYEFEGSAKLSYDPDGLKFAFSIPAETLVDIESESEPKLTSKVSEIRRAATGKTVLLLEDNVILAMDMVESLTRLGAEKIETASSIKGGLHELRQKNPDFAVLDMNLRGEVAFDLALEMLRCKVPFIFVTGYGSKIDIPIELRHVPILTKPVDDATLSRGVENILR</sequence>
<dbReference type="Pfam" id="PF00360">
    <property type="entry name" value="PHY"/>
    <property type="match status" value="1"/>
</dbReference>
<evidence type="ECO:0000256" key="1">
    <source>
        <dbReference type="ARBA" id="ARBA00000085"/>
    </source>
</evidence>
<dbReference type="GO" id="GO:0005524">
    <property type="term" value="F:ATP binding"/>
    <property type="evidence" value="ECO:0007669"/>
    <property type="project" value="UniProtKB-KW"/>
</dbReference>
<dbReference type="Proteomes" id="UP000320547">
    <property type="component" value="Unassembled WGS sequence"/>
</dbReference>
<dbReference type="PROSITE" id="PS50046">
    <property type="entry name" value="PHYTOCHROME_2"/>
    <property type="match status" value="1"/>
</dbReference>
<dbReference type="AlphaFoldDB" id="A0A562UX21"/>
<dbReference type="Gene3D" id="3.30.450.40">
    <property type="match status" value="1"/>
</dbReference>
<dbReference type="InterPro" id="IPR013654">
    <property type="entry name" value="PAS_2"/>
</dbReference>
<keyword evidence="5" id="KW-0716">Sensory transduction</keyword>
<dbReference type="InterPro" id="IPR035965">
    <property type="entry name" value="PAS-like_dom_sf"/>
</dbReference>
<dbReference type="GO" id="GO:0009584">
    <property type="term" value="P:detection of visible light"/>
    <property type="evidence" value="ECO:0007669"/>
    <property type="project" value="InterPro"/>
</dbReference>
<evidence type="ECO:0000256" key="7">
    <source>
        <dbReference type="ARBA" id="ARBA00022741"/>
    </source>
</evidence>
<evidence type="ECO:0000256" key="4">
    <source>
        <dbReference type="ARBA" id="ARBA00022553"/>
    </source>
</evidence>
<comment type="catalytic activity">
    <reaction evidence="1">
        <text>ATP + protein L-histidine = ADP + protein N-phospho-L-histidine.</text>
        <dbReference type="EC" id="2.7.13.3"/>
    </reaction>
</comment>
<dbReference type="InterPro" id="IPR001294">
    <property type="entry name" value="Phytochrome"/>
</dbReference>
<keyword evidence="6" id="KW-0808">Transferase</keyword>
<dbReference type="GO" id="GO:0006355">
    <property type="term" value="P:regulation of DNA-templated transcription"/>
    <property type="evidence" value="ECO:0007669"/>
    <property type="project" value="InterPro"/>
</dbReference>
<evidence type="ECO:0000256" key="12">
    <source>
        <dbReference type="PROSITE-ProRule" id="PRU00169"/>
    </source>
</evidence>
<feature type="modified residue" description="4-aspartylphosphate" evidence="12">
    <location>
        <position position="795"/>
    </location>
</feature>
<dbReference type="EMBL" id="VLLK01000001">
    <property type="protein sequence ID" value="TWJ10172.1"/>
    <property type="molecule type" value="Genomic_DNA"/>
</dbReference>
<evidence type="ECO:0000313" key="16">
    <source>
        <dbReference type="Proteomes" id="UP000320547"/>
    </source>
</evidence>
<dbReference type="Gene3D" id="3.40.50.2300">
    <property type="match status" value="1"/>
</dbReference>
<dbReference type="EC" id="2.7.13.3" evidence="2"/>
<dbReference type="InterPro" id="IPR043150">
    <property type="entry name" value="Phytochrome_PHY_sf"/>
</dbReference>
<dbReference type="PANTHER" id="PTHR41523:SF7">
    <property type="entry name" value="HISTIDINE KINASE"/>
    <property type="match status" value="1"/>
</dbReference>
<proteinExistence type="predicted"/>
<dbReference type="SMART" id="SM00448">
    <property type="entry name" value="REC"/>
    <property type="match status" value="1"/>
</dbReference>
<dbReference type="SMART" id="SM00065">
    <property type="entry name" value="GAF"/>
    <property type="match status" value="1"/>
</dbReference>
<feature type="domain" description="Response regulatory" evidence="14">
    <location>
        <begin position="745"/>
        <end position="856"/>
    </location>
</feature>
<dbReference type="STRING" id="476157.GCA_001663155_01524"/>
<evidence type="ECO:0000256" key="9">
    <source>
        <dbReference type="ARBA" id="ARBA00022840"/>
    </source>
</evidence>
<dbReference type="SUPFAM" id="SSF55781">
    <property type="entry name" value="GAF domain-like"/>
    <property type="match status" value="2"/>
</dbReference>
<name>A0A562UX21_9SPHN</name>
<dbReference type="Pfam" id="PF07536">
    <property type="entry name" value="HWE_HK"/>
    <property type="match status" value="1"/>
</dbReference>
<keyword evidence="7" id="KW-0547">Nucleotide-binding</keyword>
<dbReference type="Pfam" id="PF01590">
    <property type="entry name" value="GAF"/>
    <property type="match status" value="1"/>
</dbReference>
<dbReference type="GO" id="GO:0009881">
    <property type="term" value="F:photoreceptor activity"/>
    <property type="evidence" value="ECO:0007669"/>
    <property type="project" value="UniProtKB-KW"/>
</dbReference>
<dbReference type="InterPro" id="IPR003018">
    <property type="entry name" value="GAF"/>
</dbReference>
<dbReference type="InterPro" id="IPR016132">
    <property type="entry name" value="Phyto_chromo_attachment"/>
</dbReference>
<dbReference type="Gene3D" id="3.30.450.270">
    <property type="match status" value="1"/>
</dbReference>
<dbReference type="PROSITE" id="PS50110">
    <property type="entry name" value="RESPONSE_REGULATORY"/>
    <property type="match status" value="1"/>
</dbReference>
<evidence type="ECO:0000256" key="11">
    <source>
        <dbReference type="ARBA" id="ARBA00023170"/>
    </source>
</evidence>
<dbReference type="InterPro" id="IPR011006">
    <property type="entry name" value="CheY-like_superfamily"/>
</dbReference>
<evidence type="ECO:0000256" key="8">
    <source>
        <dbReference type="ARBA" id="ARBA00022777"/>
    </source>
</evidence>
<organism evidence="15 16">
    <name type="scientific">Altererythrobacter ishigakiensis</name>
    <dbReference type="NCBI Taxonomy" id="476157"/>
    <lineage>
        <taxon>Bacteria</taxon>
        <taxon>Pseudomonadati</taxon>
        <taxon>Pseudomonadota</taxon>
        <taxon>Alphaproteobacteria</taxon>
        <taxon>Sphingomonadales</taxon>
        <taxon>Erythrobacteraceae</taxon>
        <taxon>Altererythrobacter</taxon>
    </lineage>
</organism>
<evidence type="ECO:0000259" key="13">
    <source>
        <dbReference type="PROSITE" id="PS50046"/>
    </source>
</evidence>
<evidence type="ECO:0000256" key="6">
    <source>
        <dbReference type="ARBA" id="ARBA00022679"/>
    </source>
</evidence>
<keyword evidence="8 15" id="KW-0418">Kinase</keyword>
<evidence type="ECO:0000256" key="10">
    <source>
        <dbReference type="ARBA" id="ARBA00022991"/>
    </source>
</evidence>
<evidence type="ECO:0000313" key="15">
    <source>
        <dbReference type="EMBL" id="TWJ10172.1"/>
    </source>
</evidence>
<evidence type="ECO:0000256" key="2">
    <source>
        <dbReference type="ARBA" id="ARBA00012438"/>
    </source>
</evidence>
<dbReference type="InterPro" id="IPR029016">
    <property type="entry name" value="GAF-like_dom_sf"/>
</dbReference>
<dbReference type="InterPro" id="IPR011102">
    <property type="entry name" value="Sig_transdc_His_kinase_HWE"/>
</dbReference>
<evidence type="ECO:0000259" key="14">
    <source>
        <dbReference type="PROSITE" id="PS50110"/>
    </source>
</evidence>
<protein>
    <recommendedName>
        <fullName evidence="2">histidine kinase</fullName>
        <ecNumber evidence="2">2.7.13.3</ecNumber>
    </recommendedName>
</protein>
<dbReference type="SMART" id="SM00911">
    <property type="entry name" value="HWE_HK"/>
    <property type="match status" value="1"/>
</dbReference>
<dbReference type="Pfam" id="PF00072">
    <property type="entry name" value="Response_reg"/>
    <property type="match status" value="1"/>
</dbReference>
<accession>A0A562UX21</accession>
<keyword evidence="9" id="KW-0067">ATP-binding</keyword>
<comment type="caution">
    <text evidence="15">The sequence shown here is derived from an EMBL/GenBank/DDBJ whole genome shotgun (WGS) entry which is preliminary data.</text>
</comment>
<keyword evidence="11" id="KW-0675">Receptor</keyword>
<feature type="domain" description="Phytochrome chromophore attachment site" evidence="13">
    <location>
        <begin position="149"/>
        <end position="305"/>
    </location>
</feature>
<dbReference type="InterPro" id="IPR001789">
    <property type="entry name" value="Sig_transdc_resp-reg_receiver"/>
</dbReference>
<reference evidence="15 16" key="1">
    <citation type="submission" date="2019-07" db="EMBL/GenBank/DDBJ databases">
        <title>Genomic Encyclopedia of Archaeal and Bacterial Type Strains, Phase II (KMG-II): from individual species to whole genera.</title>
        <authorList>
            <person name="Goeker M."/>
        </authorList>
    </citation>
    <scope>NUCLEOTIDE SEQUENCE [LARGE SCALE GENOMIC DNA]</scope>
    <source>
        <strain evidence="15 16">ATCC BAA-2084</strain>
    </source>
</reference>
<keyword evidence="10" id="KW-0157">Chromophore</keyword>
<keyword evidence="4 12" id="KW-0597">Phosphoprotein</keyword>
<dbReference type="GO" id="GO:0004673">
    <property type="term" value="F:protein histidine kinase activity"/>
    <property type="evidence" value="ECO:0007669"/>
    <property type="project" value="UniProtKB-EC"/>
</dbReference>
<dbReference type="InterPro" id="IPR013515">
    <property type="entry name" value="Phytochrome_cen-reg"/>
</dbReference>
<keyword evidence="3" id="KW-0600">Photoreceptor protein</keyword>
<dbReference type="PANTHER" id="PTHR41523">
    <property type="entry name" value="TWO-COMPONENT SYSTEM SENSOR PROTEIN"/>
    <property type="match status" value="1"/>
</dbReference>
<keyword evidence="16" id="KW-1185">Reference proteome</keyword>
<dbReference type="GO" id="GO:0000160">
    <property type="term" value="P:phosphorelay signal transduction system"/>
    <property type="evidence" value="ECO:0007669"/>
    <property type="project" value="InterPro"/>
</dbReference>
<evidence type="ECO:0000256" key="5">
    <source>
        <dbReference type="ARBA" id="ARBA00022606"/>
    </source>
</evidence>
<dbReference type="PRINTS" id="PR01033">
    <property type="entry name" value="PHYTOCHROME"/>
</dbReference>
<dbReference type="Gene3D" id="3.30.450.20">
    <property type="entry name" value="PAS domain"/>
    <property type="match status" value="1"/>
</dbReference>
<dbReference type="SUPFAM" id="SSF55785">
    <property type="entry name" value="PYP-like sensor domain (PAS domain)"/>
    <property type="match status" value="1"/>
</dbReference>